<feature type="non-terminal residue" evidence="1">
    <location>
        <position position="205"/>
    </location>
</feature>
<proteinExistence type="predicted"/>
<reference evidence="1" key="1">
    <citation type="submission" date="2018-05" db="EMBL/GenBank/DDBJ databases">
        <authorList>
            <person name="Lanie J.A."/>
            <person name="Ng W.-L."/>
            <person name="Kazmierczak K.M."/>
            <person name="Andrzejewski T.M."/>
            <person name="Davidsen T.M."/>
            <person name="Wayne K.J."/>
            <person name="Tettelin H."/>
            <person name="Glass J.I."/>
            <person name="Rusch D."/>
            <person name="Podicherti R."/>
            <person name="Tsui H.-C.T."/>
            <person name="Winkler M.E."/>
        </authorList>
    </citation>
    <scope>NUCLEOTIDE SEQUENCE</scope>
</reference>
<organism evidence="1">
    <name type="scientific">marine metagenome</name>
    <dbReference type="NCBI Taxonomy" id="408172"/>
    <lineage>
        <taxon>unclassified sequences</taxon>
        <taxon>metagenomes</taxon>
        <taxon>ecological metagenomes</taxon>
    </lineage>
</organism>
<dbReference type="EMBL" id="UINC01155588">
    <property type="protein sequence ID" value="SVD51527.1"/>
    <property type="molecule type" value="Genomic_DNA"/>
</dbReference>
<name>A0A382VYE3_9ZZZZ</name>
<sequence length="205" mass="22893">VDGIQITIKMNEELRPMQVDTYRAIQAALKGYKVRHEKVPIIENIDNAKEAHATLVKIEITSDGYLKIYNNGEIMTEAQFANYSKFAVSDKNPGDQSGMFGEGAKLILGADFDVSVITISDDGTDFQSCYWENGKEGNRQVLITDSGDYRGPKAADMKIDKYGRAMANRLRTAEAGTTQYIKMPQANIDWIGRHVLETINDNYLA</sequence>
<evidence type="ECO:0000313" key="1">
    <source>
        <dbReference type="EMBL" id="SVD51527.1"/>
    </source>
</evidence>
<evidence type="ECO:0008006" key="2">
    <source>
        <dbReference type="Google" id="ProtNLM"/>
    </source>
</evidence>
<gene>
    <name evidence="1" type="ORF">METZ01_LOCUS404381</name>
</gene>
<dbReference type="InterPro" id="IPR036890">
    <property type="entry name" value="HATPase_C_sf"/>
</dbReference>
<protein>
    <recommendedName>
        <fullName evidence="2">Histidine kinase/HSP90-like ATPase domain-containing protein</fullName>
    </recommendedName>
</protein>
<dbReference type="Gene3D" id="3.30.565.10">
    <property type="entry name" value="Histidine kinase-like ATPase, C-terminal domain"/>
    <property type="match status" value="1"/>
</dbReference>
<feature type="non-terminal residue" evidence="1">
    <location>
        <position position="1"/>
    </location>
</feature>
<dbReference type="AlphaFoldDB" id="A0A382VYE3"/>
<dbReference type="SUPFAM" id="SSF55874">
    <property type="entry name" value="ATPase domain of HSP90 chaperone/DNA topoisomerase II/histidine kinase"/>
    <property type="match status" value="1"/>
</dbReference>
<accession>A0A382VYE3</accession>